<evidence type="ECO:0000313" key="3">
    <source>
        <dbReference type="Proteomes" id="UP000295773"/>
    </source>
</evidence>
<evidence type="ECO:0000313" key="2">
    <source>
        <dbReference type="EMBL" id="TCU54542.1"/>
    </source>
</evidence>
<dbReference type="RefSeq" id="WP_132225552.1">
    <property type="nucleotide sequence ID" value="NZ_JANKBG010000023.1"/>
</dbReference>
<protein>
    <submittedName>
        <fullName evidence="2">Ig-like protein group 2</fullName>
    </submittedName>
</protein>
<dbReference type="AlphaFoldDB" id="A0A4R3T0B4"/>
<dbReference type="EMBL" id="SMBP01000024">
    <property type="protein sequence ID" value="TCU54542.1"/>
    <property type="molecule type" value="Genomic_DNA"/>
</dbReference>
<dbReference type="InterPro" id="IPR008964">
    <property type="entry name" value="Invasin/intimin_cell_adhesion"/>
</dbReference>
<feature type="domain" description="BIG2" evidence="1">
    <location>
        <begin position="14"/>
        <end position="90"/>
    </location>
</feature>
<evidence type="ECO:0000259" key="1">
    <source>
        <dbReference type="SMART" id="SM00635"/>
    </source>
</evidence>
<dbReference type="InterPro" id="IPR003343">
    <property type="entry name" value="Big_2"/>
</dbReference>
<dbReference type="PANTHER" id="PTHR23019:SF0">
    <property type="entry name" value="NUCLEAR PORE MEMBRANE GLYCOPROTEIN 210"/>
    <property type="match status" value="1"/>
</dbReference>
<dbReference type="InterPro" id="IPR045197">
    <property type="entry name" value="NUP210-like"/>
</dbReference>
<accession>A0A4R3T0B4</accession>
<feature type="domain" description="BIG2" evidence="1">
    <location>
        <begin position="95"/>
        <end position="170"/>
    </location>
</feature>
<proteinExistence type="predicted"/>
<dbReference type="SMART" id="SM00635">
    <property type="entry name" value="BID_2"/>
    <property type="match status" value="2"/>
</dbReference>
<dbReference type="Proteomes" id="UP000295773">
    <property type="component" value="Unassembled WGS sequence"/>
</dbReference>
<keyword evidence="3" id="KW-1185">Reference proteome</keyword>
<gene>
    <name evidence="2" type="ORF">EDD61_12419</name>
</gene>
<reference evidence="2 3" key="1">
    <citation type="submission" date="2019-03" db="EMBL/GenBank/DDBJ databases">
        <title>Genomic Encyclopedia of Type Strains, Phase IV (KMG-IV): sequencing the most valuable type-strain genomes for metagenomic binning, comparative biology and taxonomic classification.</title>
        <authorList>
            <person name="Goeker M."/>
        </authorList>
    </citation>
    <scope>NUCLEOTIDE SEQUENCE [LARGE SCALE GENOMIC DNA]</scope>
    <source>
        <strain evidence="2 3">DSM 29481</strain>
    </source>
</reference>
<dbReference type="PANTHER" id="PTHR23019">
    <property type="entry name" value="NUCLEAR PORE MEMBRANE GLYCOPROTEIN GP210-RELATED"/>
    <property type="match status" value="1"/>
</dbReference>
<dbReference type="Gene3D" id="2.60.40.1080">
    <property type="match status" value="2"/>
</dbReference>
<sequence length="174" mass="18626">MLRKIIYGILKRPAAAKVQLSTTKKTMYKGQKSSLKASVLPSKASQNVIWSSSNKKIATVDKYGKVSAKATGSVTITAKSLNGKKAQCIVKVVNAPSKVTLNYKNKTLKKGSSFTLKATLAPKGTIQTVTWSTSNKNVVTVSAKGKVTAKKKGTAYIYARSVNGKKVSCKIVVR</sequence>
<comment type="caution">
    <text evidence="2">The sequence shown here is derived from an EMBL/GenBank/DDBJ whole genome shotgun (WGS) entry which is preliminary data.</text>
</comment>
<dbReference type="SUPFAM" id="SSF49373">
    <property type="entry name" value="Invasin/intimin cell-adhesion fragments"/>
    <property type="match status" value="2"/>
</dbReference>
<name>A0A4R3T0B4_9FIRM</name>
<organism evidence="2 3">
    <name type="scientific">Longicatena caecimuris</name>
    <dbReference type="NCBI Taxonomy" id="1796635"/>
    <lineage>
        <taxon>Bacteria</taxon>
        <taxon>Bacillati</taxon>
        <taxon>Bacillota</taxon>
        <taxon>Erysipelotrichia</taxon>
        <taxon>Erysipelotrichales</taxon>
        <taxon>Erysipelotrichaceae</taxon>
        <taxon>Longicatena</taxon>
    </lineage>
</organism>
<dbReference type="Pfam" id="PF02368">
    <property type="entry name" value="Big_2"/>
    <property type="match status" value="2"/>
</dbReference>